<comment type="caution">
    <text evidence="11">The sequence shown here is derived from an EMBL/GenBank/DDBJ whole genome shotgun (WGS) entry which is preliminary data.</text>
</comment>
<dbReference type="InterPro" id="IPR029044">
    <property type="entry name" value="Nucleotide-diphossugar_trans"/>
</dbReference>
<dbReference type="Proteomes" id="UP000050833">
    <property type="component" value="Unassembled WGS sequence"/>
</dbReference>
<evidence type="ECO:0000256" key="9">
    <source>
        <dbReference type="SAM" id="Phobius"/>
    </source>
</evidence>
<keyword evidence="2" id="KW-1003">Cell membrane</keyword>
<dbReference type="Pfam" id="PF00535">
    <property type="entry name" value="Glycos_transf_2"/>
    <property type="match status" value="1"/>
</dbReference>
<proteinExistence type="inferred from homology"/>
<feature type="domain" description="Glycosyltransferase 2-like" evidence="10">
    <location>
        <begin position="22"/>
        <end position="184"/>
    </location>
</feature>
<comment type="subcellular location">
    <subcellularLocation>
        <location evidence="1">Cell membrane</location>
        <topology evidence="1">Multi-pass membrane protein</topology>
    </subcellularLocation>
</comment>
<comment type="similarity">
    <text evidence="8">Belongs to the glycosyltransferase 2 family. GtrB subfamily.</text>
</comment>
<dbReference type="SUPFAM" id="SSF53448">
    <property type="entry name" value="Nucleotide-diphospho-sugar transferases"/>
    <property type="match status" value="1"/>
</dbReference>
<keyword evidence="7 9" id="KW-0472">Membrane</keyword>
<evidence type="ECO:0000256" key="6">
    <source>
        <dbReference type="ARBA" id="ARBA00022989"/>
    </source>
</evidence>
<dbReference type="InterPro" id="IPR001173">
    <property type="entry name" value="Glyco_trans_2-like"/>
</dbReference>
<evidence type="ECO:0000256" key="2">
    <source>
        <dbReference type="ARBA" id="ARBA00022475"/>
    </source>
</evidence>
<feature type="transmembrane region" description="Helical" evidence="9">
    <location>
        <begin position="280"/>
        <end position="305"/>
    </location>
</feature>
<evidence type="ECO:0000256" key="1">
    <source>
        <dbReference type="ARBA" id="ARBA00004651"/>
    </source>
</evidence>
<protein>
    <submittedName>
        <fullName evidence="11">Bactoprenol glucosyl transferase</fullName>
    </submittedName>
</protein>
<name>A0AAW3JTY5_9FIRM</name>
<dbReference type="PANTHER" id="PTHR48090">
    <property type="entry name" value="UNDECAPRENYL-PHOSPHATE 4-DEOXY-4-FORMAMIDO-L-ARABINOSE TRANSFERASE-RELATED"/>
    <property type="match status" value="1"/>
</dbReference>
<sequence>MRLLLDKLWRLILKTYILNEISLIVPCYNEQESLPVFFNEINKTMKTMGCTYELLFVDDGSSDNTLEILKAASENDPHIRYISFSRNFGKESAMYAGFCNAHGKYIAVMDADLQDPPALLPEMLRLIKEDGYDSVATRRISRKGEPAIKSFFARQFYKLINRISDANIVDGARDFRLMKKEMVDVIVSMSEYNRFSKGIFGWIGFKTYWLPFENHERIAGETKWSFWKLFKYAIEGIINFSNVPLNIASWFGIFMTVIDFFAIIFIVIRKLIFGDPVAGWASTVCIITLIGGIQLFCMGIMGQYISKTYSEVKNRPHYIVSESSLDDIEKIK</sequence>
<dbReference type="EMBL" id="LLKB01000001">
    <property type="protein sequence ID" value="KQC85865.1"/>
    <property type="molecule type" value="Genomic_DNA"/>
</dbReference>
<evidence type="ECO:0000259" key="10">
    <source>
        <dbReference type="Pfam" id="PF00535"/>
    </source>
</evidence>
<evidence type="ECO:0000256" key="7">
    <source>
        <dbReference type="ARBA" id="ARBA00023136"/>
    </source>
</evidence>
<dbReference type="FunFam" id="3.90.550.10:FF:000079">
    <property type="entry name" value="Probable glycosyl transferase"/>
    <property type="match status" value="1"/>
</dbReference>
<evidence type="ECO:0000313" key="11">
    <source>
        <dbReference type="EMBL" id="KQC85865.1"/>
    </source>
</evidence>
<dbReference type="AlphaFoldDB" id="A0AAW3JTY5"/>
<organism evidence="11 12">
    <name type="scientific">Butyribacter intestini</name>
    <dbReference type="NCBI Taxonomy" id="1703332"/>
    <lineage>
        <taxon>Bacteria</taxon>
        <taxon>Bacillati</taxon>
        <taxon>Bacillota</taxon>
        <taxon>Clostridia</taxon>
        <taxon>Lachnospirales</taxon>
        <taxon>Lachnospiraceae</taxon>
        <taxon>Butyribacter</taxon>
    </lineage>
</organism>
<dbReference type="CDD" id="cd04187">
    <property type="entry name" value="DPM1_like_bac"/>
    <property type="match status" value="1"/>
</dbReference>
<accession>A0AAW3JTY5</accession>
<keyword evidence="3" id="KW-0328">Glycosyltransferase</keyword>
<keyword evidence="6 9" id="KW-1133">Transmembrane helix</keyword>
<dbReference type="GO" id="GO:0005886">
    <property type="term" value="C:plasma membrane"/>
    <property type="evidence" value="ECO:0007669"/>
    <property type="project" value="UniProtKB-SubCell"/>
</dbReference>
<dbReference type="GO" id="GO:0016757">
    <property type="term" value="F:glycosyltransferase activity"/>
    <property type="evidence" value="ECO:0007669"/>
    <property type="project" value="UniProtKB-KW"/>
</dbReference>
<evidence type="ECO:0000256" key="4">
    <source>
        <dbReference type="ARBA" id="ARBA00022679"/>
    </source>
</evidence>
<evidence type="ECO:0000313" key="12">
    <source>
        <dbReference type="Proteomes" id="UP000050833"/>
    </source>
</evidence>
<gene>
    <name evidence="11" type="ORF">APZ18_01290</name>
</gene>
<dbReference type="Gene3D" id="3.90.550.10">
    <property type="entry name" value="Spore Coat Polysaccharide Biosynthesis Protein SpsA, Chain A"/>
    <property type="match status" value="1"/>
</dbReference>
<feature type="transmembrane region" description="Helical" evidence="9">
    <location>
        <begin position="247"/>
        <end position="268"/>
    </location>
</feature>
<evidence type="ECO:0000256" key="3">
    <source>
        <dbReference type="ARBA" id="ARBA00022676"/>
    </source>
</evidence>
<keyword evidence="12" id="KW-1185">Reference proteome</keyword>
<evidence type="ECO:0000256" key="5">
    <source>
        <dbReference type="ARBA" id="ARBA00022692"/>
    </source>
</evidence>
<keyword evidence="4 11" id="KW-0808">Transferase</keyword>
<reference evidence="11 12" key="1">
    <citation type="submission" date="2015-10" db="EMBL/GenBank/DDBJ databases">
        <title>Butyribacter intestini gen. nov., sp. nov., a butyric acid-producing bacterium of the family Lachnospiraceae isolated from the human faeces.</title>
        <authorList>
            <person name="Zou Y."/>
            <person name="Xue W."/>
            <person name="Luo G."/>
            <person name="Lv M."/>
        </authorList>
    </citation>
    <scope>NUCLEOTIDE SEQUENCE [LARGE SCALE GENOMIC DNA]</scope>
    <source>
        <strain evidence="11 12">TF01-11</strain>
    </source>
</reference>
<dbReference type="InterPro" id="IPR050256">
    <property type="entry name" value="Glycosyltransferase_2"/>
</dbReference>
<keyword evidence="5 9" id="KW-0812">Transmembrane</keyword>
<evidence type="ECO:0000256" key="8">
    <source>
        <dbReference type="ARBA" id="ARBA00038152"/>
    </source>
</evidence>
<dbReference type="PANTHER" id="PTHR48090:SF8">
    <property type="entry name" value="GLYCOSYLTRANSFERASE CSBB-RELATED"/>
    <property type="match status" value="1"/>
</dbReference>